<dbReference type="Proteomes" id="UP000004826">
    <property type="component" value="Unassembled WGS sequence"/>
</dbReference>
<protein>
    <submittedName>
        <fullName evidence="2">Uncharacterized protein</fullName>
    </submittedName>
</protein>
<keyword evidence="1" id="KW-0812">Transmembrane</keyword>
<feature type="transmembrane region" description="Helical" evidence="1">
    <location>
        <begin position="47"/>
        <end position="74"/>
    </location>
</feature>
<keyword evidence="1" id="KW-0472">Membrane</keyword>
<dbReference type="AlphaFoldDB" id="F2CFE9"/>
<evidence type="ECO:0000313" key="2">
    <source>
        <dbReference type="EMBL" id="EGF18442.1"/>
    </source>
</evidence>
<organism evidence="2 3">
    <name type="scientific">Streptococcus sanguinis SK408</name>
    <dbReference type="NCBI Taxonomy" id="888818"/>
    <lineage>
        <taxon>Bacteria</taxon>
        <taxon>Bacillati</taxon>
        <taxon>Bacillota</taxon>
        <taxon>Bacilli</taxon>
        <taxon>Lactobacillales</taxon>
        <taxon>Streptococcaceae</taxon>
        <taxon>Streptococcus</taxon>
    </lineage>
</organism>
<accession>F2CFE9</accession>
<sequence length="84" mass="10159">MIFILSLFVKALACIGMVLLTFILLYRMMRKRIKLDRQLDYVSRIVSVFLMLLLSMLFLFGLLLWWSFCLFLAIRFIEWVLKFL</sequence>
<dbReference type="HOGENOM" id="CLU_2526193_0_0_9"/>
<evidence type="ECO:0000256" key="1">
    <source>
        <dbReference type="SAM" id="Phobius"/>
    </source>
</evidence>
<comment type="caution">
    <text evidence="2">The sequence shown here is derived from an EMBL/GenBank/DDBJ whole genome shotgun (WGS) entry which is preliminary data.</text>
</comment>
<proteinExistence type="predicted"/>
<name>F2CFE9_STRSA</name>
<gene>
    <name evidence="2" type="ORF">HMPREF9391_1750</name>
</gene>
<reference evidence="2 3" key="1">
    <citation type="submission" date="2011-02" db="EMBL/GenBank/DDBJ databases">
        <authorList>
            <person name="Muzny D."/>
            <person name="Qin X."/>
            <person name="Deng J."/>
            <person name="Jiang H."/>
            <person name="Liu Y."/>
            <person name="Qu J."/>
            <person name="Song X.-Z."/>
            <person name="Zhang L."/>
            <person name="Thornton R."/>
            <person name="Coyle M."/>
            <person name="Francisco L."/>
            <person name="Jackson L."/>
            <person name="Javaid M."/>
            <person name="Korchina V."/>
            <person name="Kovar C."/>
            <person name="Mata R."/>
            <person name="Mathew T."/>
            <person name="Ngo R."/>
            <person name="Nguyen L."/>
            <person name="Nguyen N."/>
            <person name="Okwuonu G."/>
            <person name="Ongeri F."/>
            <person name="Pham C."/>
            <person name="Simmons D."/>
            <person name="Wilczek-Boney K."/>
            <person name="Hale W."/>
            <person name="Jakkamsetti A."/>
            <person name="Pham P."/>
            <person name="Ruth R."/>
            <person name="San Lucas F."/>
            <person name="Warren J."/>
            <person name="Zhang J."/>
            <person name="Zhao Z."/>
            <person name="Zhou C."/>
            <person name="Zhu D."/>
            <person name="Lee S."/>
            <person name="Bess C."/>
            <person name="Blankenburg K."/>
            <person name="Forbes L."/>
            <person name="Fu Q."/>
            <person name="Gubbala S."/>
            <person name="Hirani K."/>
            <person name="Jayaseelan J.C."/>
            <person name="Lara F."/>
            <person name="Munidasa M."/>
            <person name="Palculict T."/>
            <person name="Patil S."/>
            <person name="Pu L.-L."/>
            <person name="Saada N."/>
            <person name="Tang L."/>
            <person name="Weissenberger G."/>
            <person name="Zhu Y."/>
            <person name="Hemphill L."/>
            <person name="Shang Y."/>
            <person name="Youmans B."/>
            <person name="Ayvaz T."/>
            <person name="Ross M."/>
            <person name="Santibanez J."/>
            <person name="Aqrawi P."/>
            <person name="Gross S."/>
            <person name="Joshi V."/>
            <person name="Fowler G."/>
            <person name="Nazareth L."/>
            <person name="Reid J."/>
            <person name="Worley K."/>
            <person name="Petrosino J."/>
            <person name="Highlander S."/>
            <person name="Gibbs R."/>
        </authorList>
    </citation>
    <scope>NUCLEOTIDE SEQUENCE [LARGE SCALE GENOMIC DNA]</scope>
    <source>
        <strain evidence="2 3">SK408</strain>
    </source>
</reference>
<dbReference type="EMBL" id="AFBE01000010">
    <property type="protein sequence ID" value="EGF18442.1"/>
    <property type="molecule type" value="Genomic_DNA"/>
</dbReference>
<keyword evidence="1" id="KW-1133">Transmembrane helix</keyword>
<feature type="transmembrane region" description="Helical" evidence="1">
    <location>
        <begin position="6"/>
        <end position="26"/>
    </location>
</feature>
<evidence type="ECO:0000313" key="3">
    <source>
        <dbReference type="Proteomes" id="UP000004826"/>
    </source>
</evidence>